<gene>
    <name evidence="2" type="ORF">HGMM_OP4C064</name>
</gene>
<evidence type="ECO:0000256" key="1">
    <source>
        <dbReference type="SAM" id="Phobius"/>
    </source>
</evidence>
<feature type="transmembrane region" description="Helical" evidence="1">
    <location>
        <begin position="12"/>
        <end position="37"/>
    </location>
</feature>
<keyword evidence="1" id="KW-1133">Transmembrane helix</keyword>
<keyword evidence="1" id="KW-0472">Membrane</keyword>
<dbReference type="EMBL" id="AP011803">
    <property type="protein sequence ID" value="BAL59428.1"/>
    <property type="molecule type" value="Genomic_DNA"/>
</dbReference>
<proteinExistence type="predicted"/>
<evidence type="ECO:0000313" key="2">
    <source>
        <dbReference type="EMBL" id="BAL59428.1"/>
    </source>
</evidence>
<name>H5SUZ9_ACEAU</name>
<dbReference type="AlphaFoldDB" id="H5SUZ9"/>
<feature type="transmembrane region" description="Helical" evidence="1">
    <location>
        <begin position="92"/>
        <end position="121"/>
    </location>
</feature>
<accession>H5SUZ9</accession>
<protein>
    <submittedName>
        <fullName evidence="2">Hypothetical conserved protein</fullName>
    </submittedName>
</protein>
<sequence>MQEGQQPTAEKPVVAFVLSLLAGLWMLASGAMMSGAGEWGMGGWMWGHGMMRGFAPALWWPWFGIVAGIVVLVGAVTLYVKPEQRQTWGIVILIASALNFFFGMGGLLAGALGVIGGALALSTSS</sequence>
<keyword evidence="1" id="KW-0812">Transmembrane</keyword>
<feature type="transmembrane region" description="Helical" evidence="1">
    <location>
        <begin position="57"/>
        <end position="80"/>
    </location>
</feature>
<organism evidence="2">
    <name type="scientific">Acetithermum autotrophicum</name>
    <dbReference type="NCBI Taxonomy" id="1446466"/>
    <lineage>
        <taxon>Bacteria</taxon>
        <taxon>Candidatus Bipolaricaulota</taxon>
        <taxon>Candidatus Acetithermum</taxon>
    </lineage>
</organism>
<reference evidence="2" key="2">
    <citation type="journal article" date="2012" name="PLoS ONE">
        <title>A Deeply Branching Thermophilic Bacterium with an Ancient Acetyl-CoA Pathway Dominates a Subsurface Ecosystem.</title>
        <authorList>
            <person name="Takami H."/>
            <person name="Noguchi H."/>
            <person name="Takaki Y."/>
            <person name="Uchiyama I."/>
            <person name="Toyoda A."/>
            <person name="Nishi S."/>
            <person name="Chee G.-J."/>
            <person name="Arai W."/>
            <person name="Nunoura T."/>
            <person name="Itoh T."/>
            <person name="Hattori M."/>
            <person name="Takai K."/>
        </authorList>
    </citation>
    <scope>NUCLEOTIDE SEQUENCE</scope>
</reference>
<reference evidence="2" key="1">
    <citation type="journal article" date="2005" name="Environ. Microbiol.">
        <title>Genetic and functional properties of uncultivated thermophilic crenarchaeotes from a subsurface gold mine as revealed by analysis of genome fragments.</title>
        <authorList>
            <person name="Nunoura T."/>
            <person name="Hirayama H."/>
            <person name="Takami H."/>
            <person name="Oida H."/>
            <person name="Nishi S."/>
            <person name="Shimamura S."/>
            <person name="Suzuki Y."/>
            <person name="Inagaki F."/>
            <person name="Takai K."/>
            <person name="Nealson K.H."/>
            <person name="Horikoshi K."/>
        </authorList>
    </citation>
    <scope>NUCLEOTIDE SEQUENCE</scope>
</reference>